<dbReference type="EMBL" id="BPLR01012048">
    <property type="protein sequence ID" value="GIY50926.1"/>
    <property type="molecule type" value="Genomic_DNA"/>
</dbReference>
<feature type="compositionally biased region" description="Basic and acidic residues" evidence="1">
    <location>
        <begin position="1"/>
        <end position="12"/>
    </location>
</feature>
<feature type="region of interest" description="Disordered" evidence="1">
    <location>
        <begin position="1"/>
        <end position="22"/>
    </location>
</feature>
<sequence length="87" mass="9625">MPQGKRCTDDTHLPLPKRHSASELSLEDHPAVLITKTNSKEALLRNITFLTSLSHFSFCFLLECTPVPKSREEKGPGASVLALLHSE</sequence>
<comment type="caution">
    <text evidence="2">The sequence shown here is derived from an EMBL/GenBank/DDBJ whole genome shotgun (WGS) entry which is preliminary data.</text>
</comment>
<name>A0AAV4TZI3_CAEEX</name>
<organism evidence="2 3">
    <name type="scientific">Caerostris extrusa</name>
    <name type="common">Bark spider</name>
    <name type="synonym">Caerostris bankana</name>
    <dbReference type="NCBI Taxonomy" id="172846"/>
    <lineage>
        <taxon>Eukaryota</taxon>
        <taxon>Metazoa</taxon>
        <taxon>Ecdysozoa</taxon>
        <taxon>Arthropoda</taxon>
        <taxon>Chelicerata</taxon>
        <taxon>Arachnida</taxon>
        <taxon>Araneae</taxon>
        <taxon>Araneomorphae</taxon>
        <taxon>Entelegynae</taxon>
        <taxon>Araneoidea</taxon>
        <taxon>Araneidae</taxon>
        <taxon>Caerostris</taxon>
    </lineage>
</organism>
<protein>
    <submittedName>
        <fullName evidence="2">Uncharacterized protein</fullName>
    </submittedName>
</protein>
<evidence type="ECO:0000313" key="2">
    <source>
        <dbReference type="EMBL" id="GIY50926.1"/>
    </source>
</evidence>
<dbReference type="AlphaFoldDB" id="A0AAV4TZI3"/>
<reference evidence="2 3" key="1">
    <citation type="submission" date="2021-06" db="EMBL/GenBank/DDBJ databases">
        <title>Caerostris extrusa draft genome.</title>
        <authorList>
            <person name="Kono N."/>
            <person name="Arakawa K."/>
        </authorList>
    </citation>
    <scope>NUCLEOTIDE SEQUENCE [LARGE SCALE GENOMIC DNA]</scope>
</reference>
<evidence type="ECO:0000256" key="1">
    <source>
        <dbReference type="SAM" id="MobiDB-lite"/>
    </source>
</evidence>
<proteinExistence type="predicted"/>
<keyword evidence="3" id="KW-1185">Reference proteome</keyword>
<accession>A0AAV4TZI3</accession>
<dbReference type="Proteomes" id="UP001054945">
    <property type="component" value="Unassembled WGS sequence"/>
</dbReference>
<gene>
    <name evidence="2" type="ORF">CEXT_28601</name>
</gene>
<evidence type="ECO:0000313" key="3">
    <source>
        <dbReference type="Proteomes" id="UP001054945"/>
    </source>
</evidence>